<keyword evidence="2" id="KW-1185">Reference proteome</keyword>
<dbReference type="OrthoDB" id="1689420at2759"/>
<organism evidence="1 2">
    <name type="scientific">Mucuna pruriens</name>
    <name type="common">Velvet bean</name>
    <name type="synonym">Dolichos pruriens</name>
    <dbReference type="NCBI Taxonomy" id="157652"/>
    <lineage>
        <taxon>Eukaryota</taxon>
        <taxon>Viridiplantae</taxon>
        <taxon>Streptophyta</taxon>
        <taxon>Embryophyta</taxon>
        <taxon>Tracheophyta</taxon>
        <taxon>Spermatophyta</taxon>
        <taxon>Magnoliopsida</taxon>
        <taxon>eudicotyledons</taxon>
        <taxon>Gunneridae</taxon>
        <taxon>Pentapetalae</taxon>
        <taxon>rosids</taxon>
        <taxon>fabids</taxon>
        <taxon>Fabales</taxon>
        <taxon>Fabaceae</taxon>
        <taxon>Papilionoideae</taxon>
        <taxon>50 kb inversion clade</taxon>
        <taxon>NPAAA clade</taxon>
        <taxon>indigoferoid/millettioid clade</taxon>
        <taxon>Phaseoleae</taxon>
        <taxon>Mucuna</taxon>
    </lineage>
</organism>
<evidence type="ECO:0000313" key="1">
    <source>
        <dbReference type="EMBL" id="RDY14401.1"/>
    </source>
</evidence>
<reference evidence="1" key="1">
    <citation type="submission" date="2018-05" db="EMBL/GenBank/DDBJ databases">
        <title>Draft genome of Mucuna pruriens seed.</title>
        <authorList>
            <person name="Nnadi N.E."/>
            <person name="Vos R."/>
            <person name="Hasami M.H."/>
            <person name="Devisetty U.K."/>
            <person name="Aguiy J.C."/>
        </authorList>
    </citation>
    <scope>NUCLEOTIDE SEQUENCE [LARGE SCALE GENOMIC DNA]</scope>
    <source>
        <strain evidence="1">JCA_2017</strain>
    </source>
</reference>
<gene>
    <name evidence="1" type="ORF">CR513_00542</name>
</gene>
<proteinExistence type="predicted"/>
<dbReference type="EMBL" id="QJKJ01000077">
    <property type="protein sequence ID" value="RDY14401.1"/>
    <property type="molecule type" value="Genomic_DNA"/>
</dbReference>
<feature type="non-terminal residue" evidence="1">
    <location>
        <position position="1"/>
    </location>
</feature>
<protein>
    <submittedName>
        <fullName evidence="1">Uncharacterized protein</fullName>
    </submittedName>
</protein>
<comment type="caution">
    <text evidence="1">The sequence shown here is derived from an EMBL/GenBank/DDBJ whole genome shotgun (WGS) entry which is preliminary data.</text>
</comment>
<dbReference type="AlphaFoldDB" id="A0A371IH71"/>
<sequence>MQNQGLGSGQLLERTAQEEITLSEGANRTNLSDIIDLMIMDRNMINAASDGALMDKTPVVARHLISNMVDINMGDSRIRIGNMIVSSIGGSSINRVQVKGNIQSKDPDYLGACRF</sequence>
<evidence type="ECO:0000313" key="2">
    <source>
        <dbReference type="Proteomes" id="UP000257109"/>
    </source>
</evidence>
<name>A0A371IH71_MUCPR</name>
<dbReference type="Proteomes" id="UP000257109">
    <property type="component" value="Unassembled WGS sequence"/>
</dbReference>
<accession>A0A371IH71</accession>